<dbReference type="STRING" id="33097.A0A150GQK9"/>
<comment type="caution">
    <text evidence="2">The sequence shown here is derived from an EMBL/GenBank/DDBJ whole genome shotgun (WGS) entry which is preliminary data.</text>
</comment>
<evidence type="ECO:0000313" key="3">
    <source>
        <dbReference type="Proteomes" id="UP000075714"/>
    </source>
</evidence>
<protein>
    <submittedName>
        <fullName evidence="2">Uncharacterized protein</fullName>
    </submittedName>
</protein>
<dbReference type="AlphaFoldDB" id="A0A150GQK9"/>
<evidence type="ECO:0000313" key="2">
    <source>
        <dbReference type="EMBL" id="KXZ52127.1"/>
    </source>
</evidence>
<accession>A0A150GQK9</accession>
<organism evidence="2 3">
    <name type="scientific">Gonium pectorale</name>
    <name type="common">Green alga</name>
    <dbReference type="NCBI Taxonomy" id="33097"/>
    <lineage>
        <taxon>Eukaryota</taxon>
        <taxon>Viridiplantae</taxon>
        <taxon>Chlorophyta</taxon>
        <taxon>core chlorophytes</taxon>
        <taxon>Chlorophyceae</taxon>
        <taxon>CS clade</taxon>
        <taxon>Chlamydomonadales</taxon>
        <taxon>Volvocaceae</taxon>
        <taxon>Gonium</taxon>
    </lineage>
</organism>
<dbReference type="EMBL" id="LSYV01000011">
    <property type="protein sequence ID" value="KXZ52127.1"/>
    <property type="molecule type" value="Genomic_DNA"/>
</dbReference>
<feature type="region of interest" description="Disordered" evidence="1">
    <location>
        <begin position="295"/>
        <end position="329"/>
    </location>
</feature>
<name>A0A150GQK9_GONPE</name>
<dbReference type="Proteomes" id="UP000075714">
    <property type="component" value="Unassembled WGS sequence"/>
</dbReference>
<sequence>MEAQFSDTELDDVLSAFADIDDMLLDPQLLQGCDELWSAAGASGGGSSFVSPGPGGVSGAALLAELVAEAAQGEWAALAAGLAPLPGGGGGGQSAEELLAGLDLADVFAPPKPSAAKRIRGHVRRAAELRCALAERVRSIQRLAAENAALRGRSRVLELVVRCRDEQVRLLRHHRPSPDGRVYTTTALLLPEQEQGVAVGPAGAPDWAAAAGGSGDGGGVGVGVGVSSSSNGGGGGGCGEAVLAGPLALAAEELGVLLPGGVGGLTALATMPASGLLDLFRRLVSALSGSLTAVQGQGQGQGQAADDPGAGGRTSARLPERGAAGGFSPEAGAAGGGACGPSMCGPSPLAVVAAGSLAAGGGGSGPRGPMARLRGQMAVFRAVVRYLWLVNDEVCRRAGREAGLVDTMLTGDTAAPEPGHWLRVVVGLGLSGQQLADAAALYACWQEWLGRIHGERRSIAACLDTLLSVNRYGAAYSETVGQYGTDRDTIHKMHANVMREKASGDGGHILSDLQWARAIVASYPYVMDARELVRAAAELHAAGGRFAGLRNVLGLVTSACCAPVEEGL</sequence>
<gene>
    <name evidence="2" type="ORF">GPECTOR_10g756</name>
</gene>
<dbReference type="OrthoDB" id="548216at2759"/>
<keyword evidence="3" id="KW-1185">Reference proteome</keyword>
<evidence type="ECO:0000256" key="1">
    <source>
        <dbReference type="SAM" id="MobiDB-lite"/>
    </source>
</evidence>
<reference evidence="3" key="1">
    <citation type="journal article" date="2016" name="Nat. Commun.">
        <title>The Gonium pectorale genome demonstrates co-option of cell cycle regulation during the evolution of multicellularity.</title>
        <authorList>
            <person name="Hanschen E.R."/>
            <person name="Marriage T.N."/>
            <person name="Ferris P.J."/>
            <person name="Hamaji T."/>
            <person name="Toyoda A."/>
            <person name="Fujiyama A."/>
            <person name="Neme R."/>
            <person name="Noguchi H."/>
            <person name="Minakuchi Y."/>
            <person name="Suzuki M."/>
            <person name="Kawai-Toyooka H."/>
            <person name="Smith D.R."/>
            <person name="Sparks H."/>
            <person name="Anderson J."/>
            <person name="Bakaric R."/>
            <person name="Luria V."/>
            <person name="Karger A."/>
            <person name="Kirschner M.W."/>
            <person name="Durand P.M."/>
            <person name="Michod R.E."/>
            <person name="Nozaki H."/>
            <person name="Olson B.J."/>
        </authorList>
    </citation>
    <scope>NUCLEOTIDE SEQUENCE [LARGE SCALE GENOMIC DNA]</scope>
    <source>
        <strain evidence="3">NIES-2863</strain>
    </source>
</reference>
<proteinExistence type="predicted"/>